<name>A0ABU0AWW1_9FIRM</name>
<dbReference type="Proteomes" id="UP001236559">
    <property type="component" value="Unassembled WGS sequence"/>
</dbReference>
<evidence type="ECO:0000313" key="6">
    <source>
        <dbReference type="Proteomes" id="UP001236559"/>
    </source>
</evidence>
<dbReference type="GO" id="GO:0009035">
    <property type="term" value="F:type I site-specific deoxyribonuclease activity"/>
    <property type="evidence" value="ECO:0007669"/>
    <property type="project" value="UniProtKB-EC"/>
</dbReference>
<dbReference type="CDD" id="cd17244">
    <property type="entry name" value="RMtype1_S_Apa101655I-TRD2-CR2_like"/>
    <property type="match status" value="1"/>
</dbReference>
<dbReference type="InterPro" id="IPR052021">
    <property type="entry name" value="Type-I_RS_S_subunit"/>
</dbReference>
<proteinExistence type="inferred from homology"/>
<gene>
    <name evidence="5" type="ORF">J2S72_001312</name>
</gene>
<dbReference type="EMBL" id="JAUSTN010000006">
    <property type="protein sequence ID" value="MDQ0275287.1"/>
    <property type="molecule type" value="Genomic_DNA"/>
</dbReference>
<dbReference type="EC" id="3.1.21.3" evidence="5"/>
<feature type="domain" description="Type I restriction modification DNA specificity" evidence="4">
    <location>
        <begin position="47"/>
        <end position="195"/>
    </location>
</feature>
<keyword evidence="6" id="KW-1185">Reference proteome</keyword>
<dbReference type="SUPFAM" id="SSF116734">
    <property type="entry name" value="DNA methylase specificity domain"/>
    <property type="match status" value="1"/>
</dbReference>
<reference evidence="5 6" key="1">
    <citation type="submission" date="2023-07" db="EMBL/GenBank/DDBJ databases">
        <title>Genomic Encyclopedia of Type Strains, Phase IV (KMG-IV): sequencing the most valuable type-strain genomes for metagenomic binning, comparative biology and taxonomic classification.</title>
        <authorList>
            <person name="Goeker M."/>
        </authorList>
    </citation>
    <scope>NUCLEOTIDE SEQUENCE [LARGE SCALE GENOMIC DNA]</scope>
    <source>
        <strain evidence="5 6">DSM 22616</strain>
    </source>
</reference>
<comment type="similarity">
    <text evidence="1">Belongs to the type-I restriction system S methylase family.</text>
</comment>
<sequence>MGWKSPDINFRHPRKLWVCYMLNNNLLEQVLAIYRHRFVDTTNELRQTYRADEYFDISIGKTPPRKEPQWFSTNPKDVTWVSISDMGTCGLYISESSEQLTREAVDRHNVKIVPDNTVLLSFKLTVGRIAITDGEMTTNEAIAHFKTDKKEINEYLYCYLKCFNYQTMGSTSSIATAVNSKIIKGMPFIVPTDEEITEFHSLAAPMFAKIKANQAEISNLTALRDTLLPKLMSGELDVSDIDL</sequence>
<evidence type="ECO:0000256" key="1">
    <source>
        <dbReference type="ARBA" id="ARBA00010923"/>
    </source>
</evidence>
<evidence type="ECO:0000256" key="2">
    <source>
        <dbReference type="ARBA" id="ARBA00022747"/>
    </source>
</evidence>
<protein>
    <submittedName>
        <fullName evidence="5">Type I restriction enzyme S subunit</fullName>
        <ecNumber evidence="5">3.1.21.3</ecNumber>
    </submittedName>
</protein>
<evidence type="ECO:0000256" key="3">
    <source>
        <dbReference type="ARBA" id="ARBA00023125"/>
    </source>
</evidence>
<dbReference type="RefSeq" id="WP_307495212.1">
    <property type="nucleotide sequence ID" value="NZ_JAUSTN010000006.1"/>
</dbReference>
<dbReference type="Pfam" id="PF01420">
    <property type="entry name" value="Methylase_S"/>
    <property type="match status" value="1"/>
</dbReference>
<dbReference type="InterPro" id="IPR044946">
    <property type="entry name" value="Restrct_endonuc_typeI_TRD_sf"/>
</dbReference>
<organism evidence="5 6">
    <name type="scientific">Peptoniphilus koenoeneniae</name>
    <dbReference type="NCBI Taxonomy" id="507751"/>
    <lineage>
        <taxon>Bacteria</taxon>
        <taxon>Bacillati</taxon>
        <taxon>Bacillota</taxon>
        <taxon>Tissierellia</taxon>
        <taxon>Tissierellales</taxon>
        <taxon>Peptoniphilaceae</taxon>
        <taxon>Peptoniphilus</taxon>
    </lineage>
</organism>
<dbReference type="InterPro" id="IPR000055">
    <property type="entry name" value="Restrct_endonuc_typeI_TRD"/>
</dbReference>
<comment type="caution">
    <text evidence="5">The sequence shown here is derived from an EMBL/GenBank/DDBJ whole genome shotgun (WGS) entry which is preliminary data.</text>
</comment>
<evidence type="ECO:0000313" key="5">
    <source>
        <dbReference type="EMBL" id="MDQ0275287.1"/>
    </source>
</evidence>
<dbReference type="Gene3D" id="3.90.220.20">
    <property type="entry name" value="DNA methylase specificity domains"/>
    <property type="match status" value="1"/>
</dbReference>
<accession>A0ABU0AWW1</accession>
<keyword evidence="3" id="KW-0238">DNA-binding</keyword>
<keyword evidence="2" id="KW-0680">Restriction system</keyword>
<dbReference type="PANTHER" id="PTHR30408:SF12">
    <property type="entry name" value="TYPE I RESTRICTION ENZYME MJAVIII SPECIFICITY SUBUNIT"/>
    <property type="match status" value="1"/>
</dbReference>
<keyword evidence="5" id="KW-0378">Hydrolase</keyword>
<evidence type="ECO:0000259" key="4">
    <source>
        <dbReference type="Pfam" id="PF01420"/>
    </source>
</evidence>
<dbReference type="PANTHER" id="PTHR30408">
    <property type="entry name" value="TYPE-1 RESTRICTION ENZYME ECOKI SPECIFICITY PROTEIN"/>
    <property type="match status" value="1"/>
</dbReference>